<keyword evidence="2" id="KW-1185">Reference proteome</keyword>
<proteinExistence type="predicted"/>
<comment type="caution">
    <text evidence="1">The sequence shown here is derived from an EMBL/GenBank/DDBJ whole genome shotgun (WGS) entry which is preliminary data.</text>
</comment>
<protein>
    <submittedName>
        <fullName evidence="1">Uncharacterized protein</fullName>
    </submittedName>
</protein>
<evidence type="ECO:0000313" key="2">
    <source>
        <dbReference type="Proteomes" id="UP000799439"/>
    </source>
</evidence>
<gene>
    <name evidence="1" type="ORF">K461DRAFT_52149</name>
</gene>
<reference evidence="1" key="1">
    <citation type="journal article" date="2020" name="Stud. Mycol.">
        <title>101 Dothideomycetes genomes: a test case for predicting lifestyles and emergence of pathogens.</title>
        <authorList>
            <person name="Haridas S."/>
            <person name="Albert R."/>
            <person name="Binder M."/>
            <person name="Bloem J."/>
            <person name="Labutti K."/>
            <person name="Salamov A."/>
            <person name="Andreopoulos B."/>
            <person name="Baker S."/>
            <person name="Barry K."/>
            <person name="Bills G."/>
            <person name="Bluhm B."/>
            <person name="Cannon C."/>
            <person name="Castanera R."/>
            <person name="Culley D."/>
            <person name="Daum C."/>
            <person name="Ezra D."/>
            <person name="Gonzalez J."/>
            <person name="Henrissat B."/>
            <person name="Kuo A."/>
            <person name="Liang C."/>
            <person name="Lipzen A."/>
            <person name="Lutzoni F."/>
            <person name="Magnuson J."/>
            <person name="Mondo S."/>
            <person name="Nolan M."/>
            <person name="Ohm R."/>
            <person name="Pangilinan J."/>
            <person name="Park H.-J."/>
            <person name="Ramirez L."/>
            <person name="Alfaro M."/>
            <person name="Sun H."/>
            <person name="Tritt A."/>
            <person name="Yoshinaga Y."/>
            <person name="Zwiers L.-H."/>
            <person name="Turgeon B."/>
            <person name="Goodwin S."/>
            <person name="Spatafora J."/>
            <person name="Crous P."/>
            <person name="Grigoriev I."/>
        </authorList>
    </citation>
    <scope>NUCLEOTIDE SEQUENCE</scope>
    <source>
        <strain evidence="1">CBS 260.36</strain>
    </source>
</reference>
<dbReference type="AlphaFoldDB" id="A0A9P4MDB3"/>
<organism evidence="1 2">
    <name type="scientific">Myriangium duriaei CBS 260.36</name>
    <dbReference type="NCBI Taxonomy" id="1168546"/>
    <lineage>
        <taxon>Eukaryota</taxon>
        <taxon>Fungi</taxon>
        <taxon>Dikarya</taxon>
        <taxon>Ascomycota</taxon>
        <taxon>Pezizomycotina</taxon>
        <taxon>Dothideomycetes</taxon>
        <taxon>Dothideomycetidae</taxon>
        <taxon>Myriangiales</taxon>
        <taxon>Myriangiaceae</taxon>
        <taxon>Myriangium</taxon>
    </lineage>
</organism>
<name>A0A9P4MDB3_9PEZI</name>
<accession>A0A9P4MDB3</accession>
<dbReference type="EMBL" id="ML996092">
    <property type="protein sequence ID" value="KAF2148737.1"/>
    <property type="molecule type" value="Genomic_DNA"/>
</dbReference>
<evidence type="ECO:0000313" key="1">
    <source>
        <dbReference type="EMBL" id="KAF2148737.1"/>
    </source>
</evidence>
<sequence>MTPRLVLMGRYPTPCPGVRIRFAKSPAAQDSGVTGQQAPQPGPAVCAGSRIGRGWRGADEAHTAAAMLDICSCSVTKDRAADGDSAANLRARTSRVSGACSEDRSGLYSRLKLNTDRSTTIIYIIPAPNATLGVTPAGADCDTIPHPSQCGATGSFNPRCAAWSPRAHALLAEGGANAYLHFPTRPRHGILRIVRHSTVSQSTHGHPPASLTPS</sequence>
<dbReference type="Proteomes" id="UP000799439">
    <property type="component" value="Unassembled WGS sequence"/>
</dbReference>